<feature type="region of interest" description="Disordered" evidence="5">
    <location>
        <begin position="317"/>
        <end position="355"/>
    </location>
</feature>
<dbReference type="Proteomes" id="UP000266841">
    <property type="component" value="Unassembled WGS sequence"/>
</dbReference>
<comment type="caution">
    <text evidence="7">The sequence shown here is derived from an EMBL/GenBank/DDBJ whole genome shotgun (WGS) entry which is preliminary data.</text>
</comment>
<evidence type="ECO:0000256" key="4">
    <source>
        <dbReference type="ARBA" id="ARBA00023136"/>
    </source>
</evidence>
<evidence type="ECO:0000256" key="2">
    <source>
        <dbReference type="ARBA" id="ARBA00022692"/>
    </source>
</evidence>
<keyword evidence="2 6" id="KW-0812">Transmembrane</keyword>
<evidence type="ECO:0000256" key="6">
    <source>
        <dbReference type="SAM" id="Phobius"/>
    </source>
</evidence>
<feature type="region of interest" description="Disordered" evidence="5">
    <location>
        <begin position="539"/>
        <end position="571"/>
    </location>
</feature>
<proteinExistence type="predicted"/>
<feature type="region of interest" description="Disordered" evidence="5">
    <location>
        <begin position="956"/>
        <end position="994"/>
    </location>
</feature>
<dbReference type="PANTHER" id="PTHR17920">
    <property type="entry name" value="TRANSMEMBRANE AND COILED-COIL DOMAIN-CONTAINING PROTEIN 4 TMCO4"/>
    <property type="match status" value="1"/>
</dbReference>
<keyword evidence="8" id="KW-1185">Reference proteome</keyword>
<keyword evidence="3 6" id="KW-1133">Transmembrane helix</keyword>
<evidence type="ECO:0000256" key="3">
    <source>
        <dbReference type="ARBA" id="ARBA00022989"/>
    </source>
</evidence>
<gene>
    <name evidence="7" type="ORF">THAOC_35790</name>
</gene>
<feature type="compositionally biased region" description="Basic and acidic residues" evidence="5">
    <location>
        <begin position="868"/>
        <end position="877"/>
    </location>
</feature>
<feature type="region of interest" description="Disordered" evidence="5">
    <location>
        <begin position="406"/>
        <end position="479"/>
    </location>
</feature>
<dbReference type="PANTHER" id="PTHR17920:SF3">
    <property type="entry name" value="TRANSMEMBRANE AND COILED-COIL DOMAIN-CONTAINING PROTEIN 4"/>
    <property type="match status" value="1"/>
</dbReference>
<dbReference type="Pfam" id="PF05277">
    <property type="entry name" value="DUF726"/>
    <property type="match status" value="3"/>
</dbReference>
<dbReference type="InterPro" id="IPR007941">
    <property type="entry name" value="DUF726"/>
</dbReference>
<organism evidence="7 8">
    <name type="scientific">Thalassiosira oceanica</name>
    <name type="common">Marine diatom</name>
    <dbReference type="NCBI Taxonomy" id="159749"/>
    <lineage>
        <taxon>Eukaryota</taxon>
        <taxon>Sar</taxon>
        <taxon>Stramenopiles</taxon>
        <taxon>Ochrophyta</taxon>
        <taxon>Bacillariophyta</taxon>
        <taxon>Coscinodiscophyceae</taxon>
        <taxon>Thalassiosirophycidae</taxon>
        <taxon>Thalassiosirales</taxon>
        <taxon>Thalassiosiraceae</taxon>
        <taxon>Thalassiosira</taxon>
    </lineage>
</organism>
<dbReference type="eggNOG" id="KOG2385">
    <property type="taxonomic scope" value="Eukaryota"/>
</dbReference>
<evidence type="ECO:0000313" key="7">
    <source>
        <dbReference type="EMBL" id="EJK45591.1"/>
    </source>
</evidence>
<dbReference type="GO" id="GO:0016020">
    <property type="term" value="C:membrane"/>
    <property type="evidence" value="ECO:0007669"/>
    <property type="project" value="UniProtKB-SubCell"/>
</dbReference>
<feature type="compositionally biased region" description="Basic and acidic residues" evidence="5">
    <location>
        <begin position="956"/>
        <end position="967"/>
    </location>
</feature>
<evidence type="ECO:0008006" key="9">
    <source>
        <dbReference type="Google" id="ProtNLM"/>
    </source>
</evidence>
<feature type="region of interest" description="Disordered" evidence="5">
    <location>
        <begin position="853"/>
        <end position="877"/>
    </location>
</feature>
<evidence type="ECO:0000313" key="8">
    <source>
        <dbReference type="Proteomes" id="UP000266841"/>
    </source>
</evidence>
<name>K0R9J5_THAOC</name>
<comment type="subcellular location">
    <subcellularLocation>
        <location evidence="1">Membrane</location>
        <topology evidence="1">Multi-pass membrane protein</topology>
    </subcellularLocation>
</comment>
<protein>
    <recommendedName>
        <fullName evidence="9">DUF726 domain-containing protein</fullName>
    </recommendedName>
</protein>
<accession>K0R9J5</accession>
<dbReference type="AlphaFoldDB" id="K0R9J5"/>
<keyword evidence="4 6" id="KW-0472">Membrane</keyword>
<feature type="region of interest" description="Disordered" evidence="5">
    <location>
        <begin position="368"/>
        <end position="387"/>
    </location>
</feature>
<feature type="compositionally biased region" description="Polar residues" evidence="5">
    <location>
        <begin position="448"/>
        <end position="468"/>
    </location>
</feature>
<feature type="compositionally biased region" description="Low complexity" evidence="5">
    <location>
        <begin position="923"/>
        <end position="932"/>
    </location>
</feature>
<feature type="transmembrane region" description="Helical" evidence="6">
    <location>
        <begin position="592"/>
        <end position="622"/>
    </location>
</feature>
<feature type="transmembrane region" description="Helical" evidence="6">
    <location>
        <begin position="634"/>
        <end position="659"/>
    </location>
</feature>
<feature type="region of interest" description="Disordered" evidence="5">
    <location>
        <begin position="907"/>
        <end position="936"/>
    </location>
</feature>
<feature type="compositionally biased region" description="Basic and acidic residues" evidence="5">
    <location>
        <begin position="322"/>
        <end position="338"/>
    </location>
</feature>
<dbReference type="OrthoDB" id="45919at2759"/>
<evidence type="ECO:0000256" key="5">
    <source>
        <dbReference type="SAM" id="MobiDB-lite"/>
    </source>
</evidence>
<feature type="region of interest" description="Disordered" evidence="5">
    <location>
        <begin position="1"/>
        <end position="46"/>
    </location>
</feature>
<dbReference type="EMBL" id="AGNL01048403">
    <property type="protein sequence ID" value="EJK45591.1"/>
    <property type="molecule type" value="Genomic_DNA"/>
</dbReference>
<sequence length="1262" mass="138749">MQRFWKRGVNSAEASDRNGIKRATGAGPNSQLNVDHVPLSKTPDGFPSCMPTRRQRMELLSLVIHHADSVQKLYLVPKRDVKTEDNSGRIFWTESSGAADAVNDKTYQRWHEVLQDGLVPMSVHALCLLQGSQHLDPGSTDDEEETYFASLGGMDTEIQVMAILARAAALHESTCTAGADGLDKLTNLSTDDGNDGKDGMEPINVAMKLTAMLLFHIVLSASSPSQDMDGSLTKATKNVVGYDGRIRHVIKLACVDAMSRAIVDSVDAYEKGNRNQSGDENEPSSGLCDTDSNSCWNILNIRSFLEQEDLARDAIFGTPSSKLRENQKETEDGQEKLSEGYQDDATVESSEAKDHADVNFDATADETNLVGQPSSRGPCHLEDGPQEATLRDVDGDILYIGGIMSKDDSSGEIAQSSPVKSFVSPVESYEADANETQGSNGGKDDTSQENGSETNRASVISTNVSGPSSPEIGEDHASNEDAARARRLFNAKFLATRKFELIERLVAIELVRFLMAEEREKKQRERELDERRNVGNKISALFNQSTNLDNPKDDAMEDGSESSDASDKSDEVNSSHYFTASRIKKIKRGAKIAGAGLAIGTVFAITGGLAAPALAAGIGGIAALTGATTASSTALLAVLATFKAGALLFGAGGGGLAAYKMKKRTAGLQQFEIRRENIDQYIYEGADEDSIKRGVESMLPQLHTTVAVSGWLRDNDISDYQLAWGIQPTCTYEKRDNFKQRVLQMKRFYSIYNPPLVYLCEDFMLTLQQRLKKDFSWDRIWSQLEQKYGKSPDHMMPLDTPHDNEVLLSYEEKEMIENVLTNSKMANFSHRGHRVDEKSFDFHEHDEIADFLSKVTPKKSRKGGGDSPRYERQRSADTEALELEIGTVSSPGDSLSASAAVDALPGYAPMPEEEVSPPHSPHRASASSPSKSNECISPSLQERMSQQRDQQLSFLRDKGIIDDESKLNEGAGSPRMKGDDGTVKRYIGNDPPPSKVVDQADEWLEDDERCPIVWDWRRVYGIADIHTISWESQHLSSLCHIVENLAIEVSSQATRVALQFSVIGAIISAVAIPSALMTASKLIDDPYQICILRADEAGRELAKCLLQSDEKRPVSLVGFSFGARVIYACLRELARQQEIWEDSRAPKTCGSPDQKDGSRLPSFLKKKSKENLRFEYDREPASLVEDVVFIGLPRVYDKTVISSCRRVTGGRLVNCYISHDWLLSLMFAARGGFPCGIRPIKDVPGVENIDVSDLVESHISVT</sequence>
<evidence type="ECO:0000256" key="1">
    <source>
        <dbReference type="ARBA" id="ARBA00004141"/>
    </source>
</evidence>
<dbReference type="OMA" id="LCHIVEN"/>
<reference evidence="7 8" key="1">
    <citation type="journal article" date="2012" name="Genome Biol.">
        <title>Genome and low-iron response of an oceanic diatom adapted to chronic iron limitation.</title>
        <authorList>
            <person name="Lommer M."/>
            <person name="Specht M."/>
            <person name="Roy A.S."/>
            <person name="Kraemer L."/>
            <person name="Andreson R."/>
            <person name="Gutowska M.A."/>
            <person name="Wolf J."/>
            <person name="Bergner S.V."/>
            <person name="Schilhabel M.B."/>
            <person name="Klostermeier U.C."/>
            <person name="Beiko R.G."/>
            <person name="Rosenstiel P."/>
            <person name="Hippler M."/>
            <person name="Laroche J."/>
        </authorList>
    </citation>
    <scope>NUCLEOTIDE SEQUENCE [LARGE SCALE GENOMIC DNA]</scope>
    <source>
        <strain evidence="7 8">CCMP1005</strain>
    </source>
</reference>